<gene>
    <name evidence="1" type="ORF">BDR25DRAFT_295991</name>
</gene>
<evidence type="ECO:0000313" key="2">
    <source>
        <dbReference type="Proteomes" id="UP000799755"/>
    </source>
</evidence>
<evidence type="ECO:0000313" key="1">
    <source>
        <dbReference type="EMBL" id="KAF2464832.1"/>
    </source>
</evidence>
<accession>A0ACB6QEP4</accession>
<proteinExistence type="predicted"/>
<dbReference type="EMBL" id="MU003533">
    <property type="protein sequence ID" value="KAF2464832.1"/>
    <property type="molecule type" value="Genomic_DNA"/>
</dbReference>
<protein>
    <submittedName>
        <fullName evidence="1">P-loop containing nucleoside triphosphate hydrolase protein</fullName>
    </submittedName>
</protein>
<organism evidence="1 2">
    <name type="scientific">Lindgomyces ingoldianus</name>
    <dbReference type="NCBI Taxonomy" id="673940"/>
    <lineage>
        <taxon>Eukaryota</taxon>
        <taxon>Fungi</taxon>
        <taxon>Dikarya</taxon>
        <taxon>Ascomycota</taxon>
        <taxon>Pezizomycotina</taxon>
        <taxon>Dothideomycetes</taxon>
        <taxon>Pleosporomycetidae</taxon>
        <taxon>Pleosporales</taxon>
        <taxon>Lindgomycetaceae</taxon>
        <taxon>Lindgomyces</taxon>
    </lineage>
</organism>
<keyword evidence="2" id="KW-1185">Reference proteome</keyword>
<reference evidence="1" key="1">
    <citation type="journal article" date="2020" name="Stud. Mycol.">
        <title>101 Dothideomycetes genomes: a test case for predicting lifestyles and emergence of pathogens.</title>
        <authorList>
            <person name="Haridas S."/>
            <person name="Albert R."/>
            <person name="Binder M."/>
            <person name="Bloem J."/>
            <person name="Labutti K."/>
            <person name="Salamov A."/>
            <person name="Andreopoulos B."/>
            <person name="Baker S."/>
            <person name="Barry K."/>
            <person name="Bills G."/>
            <person name="Bluhm B."/>
            <person name="Cannon C."/>
            <person name="Castanera R."/>
            <person name="Culley D."/>
            <person name="Daum C."/>
            <person name="Ezra D."/>
            <person name="Gonzalez J."/>
            <person name="Henrissat B."/>
            <person name="Kuo A."/>
            <person name="Liang C."/>
            <person name="Lipzen A."/>
            <person name="Lutzoni F."/>
            <person name="Magnuson J."/>
            <person name="Mondo S."/>
            <person name="Nolan M."/>
            <person name="Ohm R."/>
            <person name="Pangilinan J."/>
            <person name="Park H.-J."/>
            <person name="Ramirez L."/>
            <person name="Alfaro M."/>
            <person name="Sun H."/>
            <person name="Tritt A."/>
            <person name="Yoshinaga Y."/>
            <person name="Zwiers L.-H."/>
            <person name="Turgeon B."/>
            <person name="Goodwin S."/>
            <person name="Spatafora J."/>
            <person name="Crous P."/>
            <person name="Grigoriev I."/>
        </authorList>
    </citation>
    <scope>NUCLEOTIDE SEQUENCE</scope>
    <source>
        <strain evidence="1">ATCC 200398</strain>
    </source>
</reference>
<keyword evidence="1" id="KW-0378">Hydrolase</keyword>
<comment type="caution">
    <text evidence="1">The sequence shown here is derived from an EMBL/GenBank/DDBJ whole genome shotgun (WGS) entry which is preliminary data.</text>
</comment>
<sequence>MAVEIMANETIQTVPAQVEKPEAIKANFRDTQKGNVQSRIKFRVEYVEISTGSVIHRYETKGLNYEDETSSAEQTVFEIVTTIKTAQKSTVDEANFRLPPAANVSSVSMSILSGAIIHALRSVVQYYPSQDLSSDVIKIAAPYAILVHHYDELMEYRERLRLDSPKEVCYKEKDAYEHLGILKAFLGEHIMPAVEEERARNRRGYGTFDMLWVPLKPGVAFQGPWADNAETCAGIMHSVVGGSFETPPREWTFHYWTLDYNGSLVDRRLRIASLSKYDGERLSLVTPVDMRASPREKEVEMLIEQGKLYWSLLRKQCRYYKGKTETFPHNEVDGLVMVDMDAYYEAMPAMRPRFMGSSADNRTWISDCTCSVCNQRRDASLEKHTAMFEAYQQLPPKLVDKLDDDQYLLLPGSIWAFIFRTRTWELLNVKSFSEPRFEEDMIDHLVMDEKRVTMLKALAKSFIRLNKFGEKSDREPWSADFVKGKGSGLIFLLHGMPGVGKTCTAECIAAFTSRPLMVLTSSDIGTSALDVERNLMEHFKRARSWGAVLLIDEADVFMERRTTADLTRNSLVAGFLRALEFYDGILFLTTNRVGSFDDAFISRIHVQLWYPDFDDEGRRKVWQTFIDKLQRERGDYIRPNIDAKEYLEGKELKSLNWNGREIRNAFQTAVALAEYEATKDQEGKIILTDKHLKSVVEMSRDFKLYLRDLHHGDEGKRAERRMERLDR</sequence>
<dbReference type="Proteomes" id="UP000799755">
    <property type="component" value="Unassembled WGS sequence"/>
</dbReference>
<name>A0ACB6QEP4_9PLEO</name>